<dbReference type="InterPro" id="IPR001253">
    <property type="entry name" value="TIF_eIF-1A"/>
</dbReference>
<dbReference type="SUPFAM" id="SSF50249">
    <property type="entry name" value="Nucleic acid-binding proteins"/>
    <property type="match status" value="1"/>
</dbReference>
<dbReference type="PROSITE" id="PS50832">
    <property type="entry name" value="S1_IF1_TYPE"/>
    <property type="match status" value="1"/>
</dbReference>
<dbReference type="Gene3D" id="2.40.50.140">
    <property type="entry name" value="Nucleic acid-binding proteins"/>
    <property type="match status" value="1"/>
</dbReference>
<feature type="region of interest" description="Disordered" evidence="1">
    <location>
        <begin position="85"/>
        <end position="107"/>
    </location>
</feature>
<proteinExistence type="predicted"/>
<evidence type="ECO:0000313" key="3">
    <source>
        <dbReference type="EMBL" id="QPI16808.1"/>
    </source>
</evidence>
<dbReference type="EMBL" id="MW030606">
    <property type="protein sequence ID" value="QPI16808.1"/>
    <property type="molecule type" value="Genomic_DNA"/>
</dbReference>
<feature type="domain" description="S1-like" evidence="2">
    <location>
        <begin position="1"/>
        <end position="58"/>
    </location>
</feature>
<keyword evidence="3" id="KW-0648">Protein biosynthesis</keyword>
<name>A0A7S9SV49_9VIRU</name>
<dbReference type="PANTHER" id="PTHR21668">
    <property type="entry name" value="EIF-1A"/>
    <property type="match status" value="1"/>
</dbReference>
<accession>A0A7S9SV49</accession>
<keyword evidence="3" id="KW-0396">Initiation factor</keyword>
<feature type="compositionally biased region" description="Basic and acidic residues" evidence="1">
    <location>
        <begin position="130"/>
        <end position="140"/>
    </location>
</feature>
<organism evidence="3">
    <name type="scientific">Virus NIOZ-UU159</name>
    <dbReference type="NCBI Taxonomy" id="2763270"/>
    <lineage>
        <taxon>Viruses</taxon>
    </lineage>
</organism>
<sequence>MGNCRVNLITNSGDEVVGVIRGNMRKYNKRVLIEKGDIVVVSKREFQSNKVDIVHKISLDKYSDILNGNNISNTLKNEYYNSSYTSATNDKDTHINFGGSTTDDSDTESYNKLRFLNIENNSSDNSDNSDSEKNIDIDNI</sequence>
<dbReference type="GO" id="GO:0003723">
    <property type="term" value="F:RNA binding"/>
    <property type="evidence" value="ECO:0007669"/>
    <property type="project" value="InterPro"/>
</dbReference>
<dbReference type="InterPro" id="IPR012340">
    <property type="entry name" value="NA-bd_OB-fold"/>
</dbReference>
<dbReference type="InterPro" id="IPR006196">
    <property type="entry name" value="RNA-binding_domain_S1_IF1"/>
</dbReference>
<evidence type="ECO:0000256" key="1">
    <source>
        <dbReference type="SAM" id="MobiDB-lite"/>
    </source>
</evidence>
<reference evidence="3" key="1">
    <citation type="submission" date="2020-08" db="EMBL/GenBank/DDBJ databases">
        <title>Bridging the membrane lipid divide: bacteria of the FCB group superphylum have the potential to synthesize archaeal ether lipids.</title>
        <authorList>
            <person name="Villanueva L."/>
            <person name="von Meijenfeldt F.A.B."/>
            <person name="Westbye A.B."/>
            <person name="Yadav S."/>
            <person name="Hopmans E.C."/>
            <person name="Dutilh B.E."/>
            <person name="Sinninghe Damste J.S."/>
        </authorList>
    </citation>
    <scope>NUCLEOTIDE SEQUENCE</scope>
    <source>
        <strain evidence="3">NIOZ-UU159</strain>
    </source>
</reference>
<evidence type="ECO:0000259" key="2">
    <source>
        <dbReference type="PROSITE" id="PS50832"/>
    </source>
</evidence>
<gene>
    <name evidence="3" type="ORF">NIOZUU159_00304</name>
</gene>
<protein>
    <submittedName>
        <fullName evidence="3">Translation initiation factor IF-1A</fullName>
    </submittedName>
</protein>
<feature type="compositionally biased region" description="Low complexity" evidence="1">
    <location>
        <begin position="119"/>
        <end position="128"/>
    </location>
</feature>
<feature type="region of interest" description="Disordered" evidence="1">
    <location>
        <begin position="119"/>
        <end position="140"/>
    </location>
</feature>
<dbReference type="Pfam" id="PF01176">
    <property type="entry name" value="eIF-1a"/>
    <property type="match status" value="1"/>
</dbReference>